<evidence type="ECO:0000313" key="2">
    <source>
        <dbReference type="EMBL" id="KAL3286113.1"/>
    </source>
</evidence>
<name>A0ABD2P5G5_9CUCU</name>
<evidence type="ECO:0000256" key="1">
    <source>
        <dbReference type="SAM" id="MobiDB-lite"/>
    </source>
</evidence>
<proteinExistence type="predicted"/>
<dbReference type="Proteomes" id="UP001516400">
    <property type="component" value="Unassembled WGS sequence"/>
</dbReference>
<dbReference type="AlphaFoldDB" id="A0ABD2P5G5"/>
<accession>A0ABD2P5G5</accession>
<protein>
    <submittedName>
        <fullName evidence="2">Uncharacterized protein</fullName>
    </submittedName>
</protein>
<sequence>MEQIDFLIRRRDFTRFRIYRNSYGRRNKMTKKNNDSEFVDNTDEYTDKNIDENIEEQPYGNRDMILNEEVTMREENIVEESVEHINEETNANIDVNVDEQHFGNQKIILNECTGIFDIVEDSSSSQDENMDETMPTKYNKKNNQRDYSEKYTK</sequence>
<reference evidence="2 3" key="1">
    <citation type="journal article" date="2021" name="BMC Biol.">
        <title>Horizontally acquired antibacterial genes associated with adaptive radiation of ladybird beetles.</title>
        <authorList>
            <person name="Li H.S."/>
            <person name="Tang X.F."/>
            <person name="Huang Y.H."/>
            <person name="Xu Z.Y."/>
            <person name="Chen M.L."/>
            <person name="Du X.Y."/>
            <person name="Qiu B.Y."/>
            <person name="Chen P.T."/>
            <person name="Zhang W."/>
            <person name="Slipinski A."/>
            <person name="Escalona H.E."/>
            <person name="Waterhouse R.M."/>
            <person name="Zwick A."/>
            <person name="Pang H."/>
        </authorList>
    </citation>
    <scope>NUCLEOTIDE SEQUENCE [LARGE SCALE GENOMIC DNA]</scope>
    <source>
        <strain evidence="2">SYSU2018</strain>
    </source>
</reference>
<organism evidence="2 3">
    <name type="scientific">Cryptolaemus montrouzieri</name>
    <dbReference type="NCBI Taxonomy" id="559131"/>
    <lineage>
        <taxon>Eukaryota</taxon>
        <taxon>Metazoa</taxon>
        <taxon>Ecdysozoa</taxon>
        <taxon>Arthropoda</taxon>
        <taxon>Hexapoda</taxon>
        <taxon>Insecta</taxon>
        <taxon>Pterygota</taxon>
        <taxon>Neoptera</taxon>
        <taxon>Endopterygota</taxon>
        <taxon>Coleoptera</taxon>
        <taxon>Polyphaga</taxon>
        <taxon>Cucujiformia</taxon>
        <taxon>Coccinelloidea</taxon>
        <taxon>Coccinellidae</taxon>
        <taxon>Scymninae</taxon>
        <taxon>Scymnini</taxon>
        <taxon>Cryptolaemus</taxon>
    </lineage>
</organism>
<gene>
    <name evidence="2" type="ORF">HHI36_000626</name>
</gene>
<comment type="caution">
    <text evidence="2">The sequence shown here is derived from an EMBL/GenBank/DDBJ whole genome shotgun (WGS) entry which is preliminary data.</text>
</comment>
<evidence type="ECO:0000313" key="3">
    <source>
        <dbReference type="Proteomes" id="UP001516400"/>
    </source>
</evidence>
<keyword evidence="3" id="KW-1185">Reference proteome</keyword>
<feature type="region of interest" description="Disordered" evidence="1">
    <location>
        <begin position="121"/>
        <end position="153"/>
    </location>
</feature>
<feature type="compositionally biased region" description="Basic and acidic residues" evidence="1">
    <location>
        <begin position="143"/>
        <end position="153"/>
    </location>
</feature>
<dbReference type="EMBL" id="JABFTP020000185">
    <property type="protein sequence ID" value="KAL3286113.1"/>
    <property type="molecule type" value="Genomic_DNA"/>
</dbReference>